<dbReference type="Proteomes" id="UP001162131">
    <property type="component" value="Unassembled WGS sequence"/>
</dbReference>
<protein>
    <recommendedName>
        <fullName evidence="6">Saccharopine dehydrogenase</fullName>
    </recommendedName>
</protein>
<evidence type="ECO:0000256" key="1">
    <source>
        <dbReference type="ARBA" id="ARBA00023002"/>
    </source>
</evidence>
<name>A0AAU9IIG2_9CILI</name>
<organism evidence="4 5">
    <name type="scientific">Blepharisma stoltei</name>
    <dbReference type="NCBI Taxonomy" id="1481888"/>
    <lineage>
        <taxon>Eukaryota</taxon>
        <taxon>Sar</taxon>
        <taxon>Alveolata</taxon>
        <taxon>Ciliophora</taxon>
        <taxon>Postciliodesmatophora</taxon>
        <taxon>Heterotrichea</taxon>
        <taxon>Heterotrichida</taxon>
        <taxon>Blepharismidae</taxon>
        <taxon>Blepharisma</taxon>
    </lineage>
</organism>
<dbReference type="PANTHER" id="PTHR11133:SF22">
    <property type="entry name" value="ALPHA-AMINOADIPIC SEMIALDEHYDE SYNTHASE, MITOCHONDRIAL"/>
    <property type="match status" value="1"/>
</dbReference>
<evidence type="ECO:0008006" key="6">
    <source>
        <dbReference type="Google" id="ProtNLM"/>
    </source>
</evidence>
<dbReference type="Pfam" id="PF03435">
    <property type="entry name" value="Sacchrp_dh_NADP"/>
    <property type="match status" value="1"/>
</dbReference>
<dbReference type="AlphaFoldDB" id="A0AAU9IIG2"/>
<evidence type="ECO:0000313" key="5">
    <source>
        <dbReference type="Proteomes" id="UP001162131"/>
    </source>
</evidence>
<evidence type="ECO:0000313" key="4">
    <source>
        <dbReference type="EMBL" id="CAG9311574.1"/>
    </source>
</evidence>
<evidence type="ECO:0000259" key="2">
    <source>
        <dbReference type="Pfam" id="PF03435"/>
    </source>
</evidence>
<comment type="caution">
    <text evidence="4">The sequence shown here is derived from an EMBL/GenBank/DDBJ whole genome shotgun (WGS) entry which is preliminary data.</text>
</comment>
<dbReference type="GO" id="GO:0019878">
    <property type="term" value="P:lysine biosynthetic process via aminoadipic acid"/>
    <property type="evidence" value="ECO:0007669"/>
    <property type="project" value="TreeGrafter"/>
</dbReference>
<dbReference type="EMBL" id="CAJZBQ010000004">
    <property type="protein sequence ID" value="CAG9311574.1"/>
    <property type="molecule type" value="Genomic_DNA"/>
</dbReference>
<dbReference type="SUPFAM" id="SSF51735">
    <property type="entry name" value="NAD(P)-binding Rossmann-fold domains"/>
    <property type="match status" value="1"/>
</dbReference>
<dbReference type="InterPro" id="IPR036291">
    <property type="entry name" value="NAD(P)-bd_dom_sf"/>
</dbReference>
<dbReference type="InterPro" id="IPR051168">
    <property type="entry name" value="AASS"/>
</dbReference>
<dbReference type="SUPFAM" id="SSF55347">
    <property type="entry name" value="Glyceraldehyde-3-phosphate dehydrogenase-like, C-terminal domain"/>
    <property type="match status" value="1"/>
</dbReference>
<evidence type="ECO:0000259" key="3">
    <source>
        <dbReference type="Pfam" id="PF16653"/>
    </source>
</evidence>
<dbReference type="Gene3D" id="1.10.1870.10">
    <property type="entry name" value="Domain 3, Saccharopine reductase"/>
    <property type="match status" value="1"/>
</dbReference>
<feature type="domain" description="Saccharopine dehydrogenase NADP binding" evidence="2">
    <location>
        <begin position="7"/>
        <end position="119"/>
    </location>
</feature>
<feature type="domain" description="Saccharopine dehydrogenase-like C-terminal" evidence="3">
    <location>
        <begin position="123"/>
        <end position="441"/>
    </location>
</feature>
<dbReference type="InterPro" id="IPR032095">
    <property type="entry name" value="Sacchrp_dh-like_C"/>
</dbReference>
<dbReference type="PANTHER" id="PTHR11133">
    <property type="entry name" value="SACCHAROPINE DEHYDROGENASE"/>
    <property type="match status" value="1"/>
</dbReference>
<dbReference type="InterPro" id="IPR005097">
    <property type="entry name" value="Sacchrp_dh_NADP-bd"/>
</dbReference>
<dbReference type="Gene3D" id="3.30.360.10">
    <property type="entry name" value="Dihydrodipicolinate Reductase, domain 2"/>
    <property type="match status" value="1"/>
</dbReference>
<dbReference type="Pfam" id="PF16653">
    <property type="entry name" value="Sacchrp_dh_C"/>
    <property type="match status" value="1"/>
</dbReference>
<reference evidence="4" key="1">
    <citation type="submission" date="2021-09" db="EMBL/GenBank/DDBJ databases">
        <authorList>
            <consortium name="AG Swart"/>
            <person name="Singh M."/>
            <person name="Singh A."/>
            <person name="Seah K."/>
            <person name="Emmerich C."/>
        </authorList>
    </citation>
    <scope>NUCLEOTIDE SEQUENCE</scope>
    <source>
        <strain evidence="4">ATCC30299</strain>
    </source>
</reference>
<accession>A0AAU9IIG2</accession>
<keyword evidence="5" id="KW-1185">Reference proteome</keyword>
<dbReference type="GO" id="GO:0005737">
    <property type="term" value="C:cytoplasm"/>
    <property type="evidence" value="ECO:0007669"/>
    <property type="project" value="TreeGrafter"/>
</dbReference>
<dbReference type="Gene3D" id="3.40.50.720">
    <property type="entry name" value="NAD(P)-binding Rossmann-like Domain"/>
    <property type="match status" value="1"/>
</dbReference>
<keyword evidence="1" id="KW-0560">Oxidoreductase</keyword>
<sequence>MAGTRALVFGSGLMVPCLVQNLLSRNFTVSVGGNIQEELARIAQKFQIPTLTVDVTNIEQVASLLDEVDMVISMVPAKFHHFVVKACIQKRKNMVTASYVSPEVKALEQEIIDAGIVVLNEMGLDPGIDHMSVMRKVREIQHAGGQIVFFQSSCGGLPAPEACNNILQYKISWAPYGALMAVLRPAKYLENNQVIEIQPQNLMSTAQPLDLEYDLPLVYYPNGNSINYVDLYGLHNAHTVKRCTIRYRNYPTICKGFVVLGIYNDDSFDFGENLTWRDLISHLAGDVNGDENLLGQIPDEMKPVAVKVAGKLNSFAADEVKLIIEALVKLDMLSTAPIRNAKSIFDAFVQLMQEKCKYEPGEEDLVIMEHRYIAQYSDRKVLYKSKLIERGVVSELSCMSRLVSLPASLGAFWLATHQHAPGLMYPMEEGFSEEILSSLERDFNVKFEETEEIIN</sequence>
<gene>
    <name evidence="4" type="ORF">BSTOLATCC_MIC3862</name>
</gene>
<dbReference type="GO" id="GO:0004753">
    <property type="term" value="F:saccharopine dehydrogenase activity"/>
    <property type="evidence" value="ECO:0007669"/>
    <property type="project" value="TreeGrafter"/>
</dbReference>
<proteinExistence type="predicted"/>